<feature type="domain" description="HD" evidence="1">
    <location>
        <begin position="23"/>
        <end position="107"/>
    </location>
</feature>
<accession>A0A372GC33</accession>
<evidence type="ECO:0000259" key="1">
    <source>
        <dbReference type="Pfam" id="PF01966"/>
    </source>
</evidence>
<dbReference type="CDD" id="cd00077">
    <property type="entry name" value="HDc"/>
    <property type="match status" value="1"/>
</dbReference>
<dbReference type="InterPro" id="IPR003607">
    <property type="entry name" value="HD/PDEase_dom"/>
</dbReference>
<dbReference type="Proteomes" id="UP000262882">
    <property type="component" value="Unassembled WGS sequence"/>
</dbReference>
<dbReference type="SUPFAM" id="SSF109604">
    <property type="entry name" value="HD-domain/PDEase-like"/>
    <property type="match status" value="1"/>
</dbReference>
<proteinExistence type="predicted"/>
<dbReference type="Pfam" id="PF01966">
    <property type="entry name" value="HD"/>
    <property type="match status" value="1"/>
</dbReference>
<evidence type="ECO:0000313" key="3">
    <source>
        <dbReference type="Proteomes" id="UP000262882"/>
    </source>
</evidence>
<organism evidence="2 3">
    <name type="scientific">Actinomadura spongiicola</name>
    <dbReference type="NCBI Taxonomy" id="2303421"/>
    <lineage>
        <taxon>Bacteria</taxon>
        <taxon>Bacillati</taxon>
        <taxon>Actinomycetota</taxon>
        <taxon>Actinomycetes</taxon>
        <taxon>Streptosporangiales</taxon>
        <taxon>Thermomonosporaceae</taxon>
        <taxon>Actinomadura</taxon>
    </lineage>
</organism>
<keyword evidence="3" id="KW-1185">Reference proteome</keyword>
<dbReference type="Gene3D" id="1.10.3210.10">
    <property type="entry name" value="Hypothetical protein af1432"/>
    <property type="match status" value="1"/>
</dbReference>
<gene>
    <name evidence="2" type="ORF">D0T12_26005</name>
</gene>
<evidence type="ECO:0000313" key="2">
    <source>
        <dbReference type="EMBL" id="RFS82931.1"/>
    </source>
</evidence>
<dbReference type="EMBL" id="QVNQ01000008">
    <property type="protein sequence ID" value="RFS82931.1"/>
    <property type="molecule type" value="Genomic_DNA"/>
</dbReference>
<dbReference type="RefSeq" id="WP_117402523.1">
    <property type="nucleotide sequence ID" value="NZ_QVNQ01000008.1"/>
</dbReference>
<dbReference type="OrthoDB" id="2989229at2"/>
<protein>
    <submittedName>
        <fullName evidence="2">HD domain-containing protein</fullName>
    </submittedName>
</protein>
<comment type="caution">
    <text evidence="2">The sequence shown here is derived from an EMBL/GenBank/DDBJ whole genome shotgun (WGS) entry which is preliminary data.</text>
</comment>
<name>A0A372GC33_9ACTN</name>
<reference evidence="2 3" key="1">
    <citation type="submission" date="2018-08" db="EMBL/GenBank/DDBJ databases">
        <title>Actinomadura spongicola sp. nov., isolated from marine sponge Leucetta chagosensis.</title>
        <authorList>
            <person name="Li L."/>
            <person name="Lin H.W."/>
        </authorList>
    </citation>
    <scope>NUCLEOTIDE SEQUENCE [LARGE SCALE GENOMIC DNA]</scope>
    <source>
        <strain evidence="2 3">LHW52907</strain>
    </source>
</reference>
<sequence length="185" mass="21031">MKNTAAWARDLARKHLETPLPRRWAHTQGVARQARTLAPILGDQADLLEAAAWLHDIGYAPDLIDTGFHPLDGARYLRDTHHADDHLCRLIAHHSCALIEAQDRKLFADLSKEFGYRPPKLYDRLTYCDMTTSPEGHILSVQERLTEITMRYGEGHKVTNAINRAADFLIQAVEETTRDLSVVKR</sequence>
<dbReference type="InterPro" id="IPR006674">
    <property type="entry name" value="HD_domain"/>
</dbReference>
<dbReference type="AlphaFoldDB" id="A0A372GC33"/>